<dbReference type="EMBL" id="SPHZ02000003">
    <property type="protein sequence ID" value="KAF0924622.1"/>
    <property type="molecule type" value="Genomic_DNA"/>
</dbReference>
<gene>
    <name evidence="1" type="ORF">E2562_010226</name>
</gene>
<sequence>MVARQWQWRYGMALCPAVCGRHWHGDGDCPLVRWLPQGTAVAGGRRRGLTGARCGEGRTTVMAFWTAWSRRDARVVMVHATVGSAVLGPLGAAGGAQPGPMGAAWDQYSGVHGSTGSSRSAVATQLRR</sequence>
<evidence type="ECO:0000313" key="2">
    <source>
        <dbReference type="Proteomes" id="UP000479710"/>
    </source>
</evidence>
<keyword evidence="2" id="KW-1185">Reference proteome</keyword>
<evidence type="ECO:0000313" key="1">
    <source>
        <dbReference type="EMBL" id="KAF0924622.1"/>
    </source>
</evidence>
<proteinExistence type="predicted"/>
<dbReference type="Proteomes" id="UP000479710">
    <property type="component" value="Unassembled WGS sequence"/>
</dbReference>
<reference evidence="1 2" key="1">
    <citation type="submission" date="2019-11" db="EMBL/GenBank/DDBJ databases">
        <title>Whole genome sequence of Oryza granulata.</title>
        <authorList>
            <person name="Li W."/>
        </authorList>
    </citation>
    <scope>NUCLEOTIDE SEQUENCE [LARGE SCALE GENOMIC DNA]</scope>
    <source>
        <strain evidence="2">cv. Menghai</strain>
        <tissue evidence="1">Leaf</tissue>
    </source>
</reference>
<dbReference type="AlphaFoldDB" id="A0A6G1EJP1"/>
<name>A0A6G1EJP1_9ORYZ</name>
<accession>A0A6G1EJP1</accession>
<comment type="caution">
    <text evidence="1">The sequence shown here is derived from an EMBL/GenBank/DDBJ whole genome shotgun (WGS) entry which is preliminary data.</text>
</comment>
<organism evidence="1 2">
    <name type="scientific">Oryza meyeriana var. granulata</name>
    <dbReference type="NCBI Taxonomy" id="110450"/>
    <lineage>
        <taxon>Eukaryota</taxon>
        <taxon>Viridiplantae</taxon>
        <taxon>Streptophyta</taxon>
        <taxon>Embryophyta</taxon>
        <taxon>Tracheophyta</taxon>
        <taxon>Spermatophyta</taxon>
        <taxon>Magnoliopsida</taxon>
        <taxon>Liliopsida</taxon>
        <taxon>Poales</taxon>
        <taxon>Poaceae</taxon>
        <taxon>BOP clade</taxon>
        <taxon>Oryzoideae</taxon>
        <taxon>Oryzeae</taxon>
        <taxon>Oryzinae</taxon>
        <taxon>Oryza</taxon>
        <taxon>Oryza meyeriana</taxon>
    </lineage>
</organism>
<protein>
    <submittedName>
        <fullName evidence="1">Uncharacterized protein</fullName>
    </submittedName>
</protein>